<feature type="compositionally biased region" description="Low complexity" evidence="8">
    <location>
        <begin position="303"/>
        <end position="312"/>
    </location>
</feature>
<evidence type="ECO:0000259" key="9">
    <source>
        <dbReference type="PROSITE" id="PS50157"/>
    </source>
</evidence>
<evidence type="ECO:0000256" key="7">
    <source>
        <dbReference type="SAM" id="Coils"/>
    </source>
</evidence>
<evidence type="ECO:0000313" key="11">
    <source>
        <dbReference type="Proteomes" id="UP000383932"/>
    </source>
</evidence>
<evidence type="ECO:0000256" key="1">
    <source>
        <dbReference type="ARBA" id="ARBA00004604"/>
    </source>
</evidence>
<evidence type="ECO:0000256" key="5">
    <source>
        <dbReference type="ARBA" id="ARBA00032634"/>
    </source>
</evidence>
<proteinExistence type="inferred from homology"/>
<feature type="compositionally biased region" description="Basic and acidic residues" evidence="8">
    <location>
        <begin position="391"/>
        <end position="407"/>
    </location>
</feature>
<dbReference type="EMBL" id="SSOP01000010">
    <property type="protein sequence ID" value="KAB5595368.1"/>
    <property type="molecule type" value="Genomic_DNA"/>
</dbReference>
<dbReference type="InterPro" id="IPR012677">
    <property type="entry name" value="Nucleotide-bd_a/b_plait_sf"/>
</dbReference>
<evidence type="ECO:0000313" key="10">
    <source>
        <dbReference type="EMBL" id="KAB5595368.1"/>
    </source>
</evidence>
<feature type="region of interest" description="Disordered" evidence="8">
    <location>
        <begin position="989"/>
        <end position="1086"/>
    </location>
</feature>
<keyword evidence="6" id="KW-0863">Zinc-finger</keyword>
<keyword evidence="6" id="KW-0862">Zinc</keyword>
<dbReference type="InterPro" id="IPR034353">
    <property type="entry name" value="ABT1/ESF2_RRM"/>
</dbReference>
<dbReference type="CDD" id="cd12263">
    <property type="entry name" value="RRM_ABT1_like"/>
    <property type="match status" value="1"/>
</dbReference>
<feature type="compositionally biased region" description="Basic and acidic residues" evidence="8">
    <location>
        <begin position="331"/>
        <end position="364"/>
    </location>
</feature>
<dbReference type="InterPro" id="IPR013087">
    <property type="entry name" value="Znf_C2H2_type"/>
</dbReference>
<feature type="compositionally biased region" description="Low complexity" evidence="8">
    <location>
        <begin position="989"/>
        <end position="1011"/>
    </location>
</feature>
<dbReference type="Proteomes" id="UP000383932">
    <property type="component" value="Unassembled WGS sequence"/>
</dbReference>
<feature type="coiled-coil region" evidence="7">
    <location>
        <begin position="717"/>
        <end position="768"/>
    </location>
</feature>
<accession>A0A5N5QUL9</accession>
<dbReference type="PROSITE" id="PS00028">
    <property type="entry name" value="ZINC_FINGER_C2H2_1"/>
    <property type="match status" value="1"/>
</dbReference>
<evidence type="ECO:0000256" key="8">
    <source>
        <dbReference type="SAM" id="MobiDB-lite"/>
    </source>
</evidence>
<comment type="similarity">
    <text evidence="2">Belongs to the ESF2/ABP1 family.</text>
</comment>
<organism evidence="10 11">
    <name type="scientific">Ceratobasidium theobromae</name>
    <dbReference type="NCBI Taxonomy" id="1582974"/>
    <lineage>
        <taxon>Eukaryota</taxon>
        <taxon>Fungi</taxon>
        <taxon>Dikarya</taxon>
        <taxon>Basidiomycota</taxon>
        <taxon>Agaricomycotina</taxon>
        <taxon>Agaricomycetes</taxon>
        <taxon>Cantharellales</taxon>
        <taxon>Ceratobasidiaceae</taxon>
        <taxon>Ceratobasidium</taxon>
    </lineage>
</organism>
<evidence type="ECO:0000256" key="2">
    <source>
        <dbReference type="ARBA" id="ARBA00005819"/>
    </source>
</evidence>
<comment type="caution">
    <text evidence="10">The sequence shown here is derived from an EMBL/GenBank/DDBJ whole genome shotgun (WGS) entry which is preliminary data.</text>
</comment>
<dbReference type="InterPro" id="IPR035979">
    <property type="entry name" value="RBD_domain_sf"/>
</dbReference>
<feature type="compositionally biased region" description="Polar residues" evidence="8">
    <location>
        <begin position="539"/>
        <end position="552"/>
    </location>
</feature>
<gene>
    <name evidence="10" type="ORF">CTheo_1240</name>
</gene>
<dbReference type="GO" id="GO:0034462">
    <property type="term" value="P:small-subunit processome assembly"/>
    <property type="evidence" value="ECO:0007669"/>
    <property type="project" value="TreeGrafter"/>
</dbReference>
<keyword evidence="6" id="KW-0479">Metal-binding</keyword>
<name>A0A5N5QUL9_9AGAM</name>
<feature type="domain" description="C2H2-type" evidence="9">
    <location>
        <begin position="882"/>
        <end position="905"/>
    </location>
</feature>
<feature type="region of interest" description="Disordered" evidence="8">
    <location>
        <begin position="1"/>
        <end position="70"/>
    </location>
</feature>
<feature type="region of interest" description="Disordered" evidence="8">
    <location>
        <begin position="525"/>
        <end position="598"/>
    </location>
</feature>
<reference evidence="10 11" key="1">
    <citation type="journal article" date="2019" name="Fungal Biol. Biotechnol.">
        <title>Draft genome sequence of fastidious pathogen Ceratobasidium theobromae, which causes vascular-streak dieback in Theobroma cacao.</title>
        <authorList>
            <person name="Ali S.S."/>
            <person name="Asman A."/>
            <person name="Shao J."/>
            <person name="Firmansyah A.P."/>
            <person name="Susilo A.W."/>
            <person name="Rosmana A."/>
            <person name="McMahon P."/>
            <person name="Junaid M."/>
            <person name="Guest D."/>
            <person name="Kheng T.Y."/>
            <person name="Meinhardt L.W."/>
            <person name="Bailey B.A."/>
        </authorList>
    </citation>
    <scope>NUCLEOTIDE SEQUENCE [LARGE SCALE GENOMIC DNA]</scope>
    <source>
        <strain evidence="10 11">CT2</strain>
    </source>
</reference>
<feature type="compositionally biased region" description="Basic and acidic residues" evidence="8">
    <location>
        <begin position="453"/>
        <end position="475"/>
    </location>
</feature>
<dbReference type="SUPFAM" id="SSF54928">
    <property type="entry name" value="RNA-binding domain, RBD"/>
    <property type="match status" value="1"/>
</dbReference>
<feature type="region of interest" description="Disordered" evidence="8">
    <location>
        <begin position="450"/>
        <end position="475"/>
    </location>
</feature>
<dbReference type="PANTHER" id="PTHR12311">
    <property type="entry name" value="ACTIVATOR OF BASAL TRANSCRIPTION 1"/>
    <property type="match status" value="1"/>
</dbReference>
<dbReference type="Pfam" id="PF04959">
    <property type="entry name" value="ARS2"/>
    <property type="match status" value="1"/>
</dbReference>
<dbReference type="AlphaFoldDB" id="A0A5N5QUL9"/>
<keyword evidence="11" id="KW-1185">Reference proteome</keyword>
<comment type="subcellular location">
    <subcellularLocation>
        <location evidence="1">Nucleus</location>
        <location evidence="1">Nucleolus</location>
    </subcellularLocation>
</comment>
<dbReference type="GO" id="GO:0003723">
    <property type="term" value="F:RNA binding"/>
    <property type="evidence" value="ECO:0007669"/>
    <property type="project" value="UniProtKB-KW"/>
</dbReference>
<feature type="compositionally biased region" description="Acidic residues" evidence="8">
    <location>
        <begin position="1076"/>
        <end position="1086"/>
    </location>
</feature>
<dbReference type="GO" id="GO:0000447">
    <property type="term" value="P:endonucleolytic cleavage in ITS1 to separate SSU-rRNA from 5.8S rRNA and LSU-rRNA from tricistronic rRNA transcript (SSU-rRNA, 5.8S rRNA, LSU-rRNA)"/>
    <property type="evidence" value="ECO:0007669"/>
    <property type="project" value="TreeGrafter"/>
</dbReference>
<sequence length="1086" mass="123273">MVKKMQVLNPNEAGGGKYLEGSSEDRENQVPDDDEGDDQVFSSRGGSSAFEDSRANLAAGEPLERRMGESLSGTTLNAFEKTQQKAGIIYISRIPPGMRPAKVKHLMSNYGKVGRVFLQQEDPKRAYLRKKHTSTKKTHYTEGWVEFESKHVARSVAEMLNAQPIGGKKGTRWRDDIWTMKYLPKFKWNMLTEQVAQEAAAHTARLRVELSQSRAEQRDYLRNVELARVLEKRAQRKRKADSSEGGQVVVGLTEPADECVPLKVKRARKKEAPLAFKQGDGEKLSSNNMSSWPPPGYVPPASAPGSRSPAEANGPMKYPPGPEYYPSEGWTGRDREFERDRESWGREREWSEYERRRLEWEFRRGQGRTRSRSPGADDVRLKRRRSMSPSNERERYDPRPRFEEHGYYGEPPRRHRSPPRARGPLDPYSVDIPVSFRAFCEWYRYTHPEAAQEEEKAKREASESGKELDKTTDPMRTHFDTYKRKINQVWFIERYDPASEYVTLRDRIKAEGRKGRTARFIQELEEGKYDPAATEDPATVTTEAKTTASPQPEASADPANDELDFDNDNEEEGNPKQTTEATENGKFKEGPQGGRDVECSMETEGNQVMIRTLPPDIGRVKLEQALSTIQGFVYVTFGEPTFKKNFYRAAWIRFADDADMDQVMNSLSELKIDNFKLHTTRIVRPFTGRARITPSAACHPQRLTKDLTRAKQLAHIYEEESRALNRVQDVAESANGEAEDESSLGSGCEHVERRYEKLLAELEEKEGGTDGPNFAAKSLGIQLDLYLAYLRTAFNCCYYCAARADFPEELQRRCLKHSRPNIIVPASDPLSDERWLEWLDHKIAVLAEPDKVDPAEYGAKNYDDELSRCVEQYIKQEEEGKFRCKTCTKLFKATSFVEKHIANKHPELTQELETIPFFNNFALDPHHIQIPKLPPGPDPRAAPLSRMSHPIGDPRHVMYPMGGPPPYGSYRPPSPPGYRGYPPPPFDYYGAYGPPQPYGRPRSPIRGSGPRLGDRLGEYAPPEHMLPPGLPPRPQAPGIDVPLERSGPPGRPLPPPDVREDPRASAGRKSYHDMDGVAEGDVELMY</sequence>
<evidence type="ECO:0000256" key="6">
    <source>
        <dbReference type="PROSITE-ProRule" id="PRU00042"/>
    </source>
</evidence>
<feature type="compositionally biased region" description="Pro residues" evidence="8">
    <location>
        <begin position="292"/>
        <end position="302"/>
    </location>
</feature>
<dbReference type="PROSITE" id="PS50157">
    <property type="entry name" value="ZINC_FINGER_C2H2_2"/>
    <property type="match status" value="1"/>
</dbReference>
<dbReference type="InterPro" id="IPR039119">
    <property type="entry name" value="ABT1/Esf2"/>
</dbReference>
<feature type="compositionally biased region" description="Acidic residues" evidence="8">
    <location>
        <begin position="559"/>
        <end position="572"/>
    </location>
</feature>
<protein>
    <recommendedName>
        <fullName evidence="5">18S rRNA factor 2</fullName>
    </recommendedName>
</protein>
<keyword evidence="7" id="KW-0175">Coiled coil</keyword>
<dbReference type="PANTHER" id="PTHR12311:SF7">
    <property type="entry name" value="ACTIVATOR OF BASAL TRANSCRIPTION 1"/>
    <property type="match status" value="1"/>
</dbReference>
<evidence type="ECO:0000256" key="3">
    <source>
        <dbReference type="ARBA" id="ARBA00022884"/>
    </source>
</evidence>
<dbReference type="InterPro" id="IPR007042">
    <property type="entry name" value="SERRATE/Ars2_C"/>
</dbReference>
<evidence type="ECO:0000256" key="4">
    <source>
        <dbReference type="ARBA" id="ARBA00023242"/>
    </source>
</evidence>
<dbReference type="GO" id="GO:0000472">
    <property type="term" value="P:endonucleolytic cleavage to generate mature 5'-end of SSU-rRNA from (SSU-rRNA, 5.8S rRNA, LSU-rRNA)"/>
    <property type="evidence" value="ECO:0007669"/>
    <property type="project" value="TreeGrafter"/>
</dbReference>
<keyword evidence="3" id="KW-0694">RNA-binding</keyword>
<dbReference type="OrthoDB" id="342064at2759"/>
<keyword evidence="4" id="KW-0539">Nucleus</keyword>
<feature type="compositionally biased region" description="Pro residues" evidence="8">
    <location>
        <begin position="1024"/>
        <end position="1035"/>
    </location>
</feature>
<dbReference type="GO" id="GO:0000480">
    <property type="term" value="P:endonucleolytic cleavage in 5'-ETS of tricistronic rRNA transcript (SSU-rRNA, 5.8S rRNA, LSU-rRNA)"/>
    <property type="evidence" value="ECO:0007669"/>
    <property type="project" value="TreeGrafter"/>
</dbReference>
<dbReference type="Gene3D" id="3.30.70.330">
    <property type="match status" value="1"/>
</dbReference>
<dbReference type="GO" id="GO:0008270">
    <property type="term" value="F:zinc ion binding"/>
    <property type="evidence" value="ECO:0007669"/>
    <property type="project" value="UniProtKB-KW"/>
</dbReference>
<feature type="region of interest" description="Disordered" evidence="8">
    <location>
        <begin position="271"/>
        <end position="427"/>
    </location>
</feature>
<dbReference type="GO" id="GO:0005730">
    <property type="term" value="C:nucleolus"/>
    <property type="evidence" value="ECO:0007669"/>
    <property type="project" value="UniProtKB-SubCell"/>
</dbReference>